<dbReference type="InterPro" id="IPR010999">
    <property type="entry name" value="Retrovr_matrix"/>
</dbReference>
<evidence type="ECO:0000313" key="4">
    <source>
        <dbReference type="Proteomes" id="UP000288716"/>
    </source>
</evidence>
<dbReference type="InterPro" id="IPR038124">
    <property type="entry name" value="B_retro_matrix_sf"/>
</dbReference>
<dbReference type="InterPro" id="IPR050195">
    <property type="entry name" value="Primate_lentivir_Gag_pol-like"/>
</dbReference>
<dbReference type="Pfam" id="PF02337">
    <property type="entry name" value="Gag_p10"/>
    <property type="match status" value="1"/>
</dbReference>
<evidence type="ECO:0000256" key="1">
    <source>
        <dbReference type="SAM" id="MobiDB-lite"/>
    </source>
</evidence>
<gene>
    <name evidence="3" type="ORF">B4U80_11671</name>
</gene>
<feature type="domain" description="Beta-retroviral matrix protein" evidence="2">
    <location>
        <begin position="9"/>
        <end position="86"/>
    </location>
</feature>
<dbReference type="Gene3D" id="1.10.150.490">
    <property type="entry name" value="Retroviral GAG p10 protein"/>
    <property type="match status" value="1"/>
</dbReference>
<dbReference type="PANTHER" id="PTHR40389">
    <property type="entry name" value="ENDOGENOUS RETROVIRUS GROUP K MEMBER 24 GAG POLYPROTEIN-RELATED"/>
    <property type="match status" value="1"/>
</dbReference>
<feature type="non-terminal residue" evidence="3">
    <location>
        <position position="197"/>
    </location>
</feature>
<feature type="region of interest" description="Disordered" evidence="1">
    <location>
        <begin position="105"/>
        <end position="197"/>
    </location>
</feature>
<dbReference type="InterPro" id="IPR003322">
    <property type="entry name" value="B_retro_matrix"/>
</dbReference>
<dbReference type="GO" id="GO:0005198">
    <property type="term" value="F:structural molecule activity"/>
    <property type="evidence" value="ECO:0007669"/>
    <property type="project" value="InterPro"/>
</dbReference>
<organism evidence="3 4">
    <name type="scientific">Leptotrombidium deliense</name>
    <dbReference type="NCBI Taxonomy" id="299467"/>
    <lineage>
        <taxon>Eukaryota</taxon>
        <taxon>Metazoa</taxon>
        <taxon>Ecdysozoa</taxon>
        <taxon>Arthropoda</taxon>
        <taxon>Chelicerata</taxon>
        <taxon>Arachnida</taxon>
        <taxon>Acari</taxon>
        <taxon>Acariformes</taxon>
        <taxon>Trombidiformes</taxon>
        <taxon>Prostigmata</taxon>
        <taxon>Anystina</taxon>
        <taxon>Parasitengona</taxon>
        <taxon>Trombiculoidea</taxon>
        <taxon>Trombiculidae</taxon>
        <taxon>Leptotrombidium</taxon>
    </lineage>
</organism>
<dbReference type="VEuPathDB" id="VectorBase:LDEU009819"/>
<reference evidence="3 4" key="1">
    <citation type="journal article" date="2018" name="Gigascience">
        <title>Genomes of trombidid mites reveal novel predicted allergens and laterally-transferred genes associated with secondary metabolism.</title>
        <authorList>
            <person name="Dong X."/>
            <person name="Chaisiri K."/>
            <person name="Xia D."/>
            <person name="Armstrong S.D."/>
            <person name="Fang Y."/>
            <person name="Donnelly M.J."/>
            <person name="Kadowaki T."/>
            <person name="McGarry J.W."/>
            <person name="Darby A.C."/>
            <person name="Makepeace B.L."/>
        </authorList>
    </citation>
    <scope>NUCLEOTIDE SEQUENCE [LARGE SCALE GENOMIC DNA]</scope>
    <source>
        <strain evidence="3">UoL-UT</strain>
    </source>
</reference>
<keyword evidence="4" id="KW-1185">Reference proteome</keyword>
<accession>A0A443S3V8</accession>
<dbReference type="Proteomes" id="UP000288716">
    <property type="component" value="Unassembled WGS sequence"/>
</dbReference>
<evidence type="ECO:0000259" key="2">
    <source>
        <dbReference type="Pfam" id="PF02337"/>
    </source>
</evidence>
<comment type="caution">
    <text evidence="3">The sequence shown here is derived from an EMBL/GenBank/DDBJ whole genome shotgun (WGS) entry which is preliminary data.</text>
</comment>
<dbReference type="OrthoDB" id="9630350at2759"/>
<proteinExistence type="predicted"/>
<name>A0A443S3V8_9ACAR</name>
<feature type="compositionally biased region" description="Acidic residues" evidence="1">
    <location>
        <begin position="131"/>
        <end position="140"/>
    </location>
</feature>
<dbReference type="PANTHER" id="PTHR40389:SF3">
    <property type="entry name" value="IGE-BINDING PROTEIN"/>
    <property type="match status" value="1"/>
</dbReference>
<evidence type="ECO:0000313" key="3">
    <source>
        <dbReference type="EMBL" id="RWS22220.1"/>
    </source>
</evidence>
<sequence>MGIVPSHPVFQALQALLKDRGLKLREKTISNFLAEVDNAAPWFADTGHLTLPSWDKLGKDLEIAQAQNVISGGCVPLWRLIRSCIEDERCVLKVKKGRSALLTLQEERSSASQKGEDDSDSEGEHQKEEVLNESDQEMEEVLEKLKGLHYKPGSHEPRPPPFTSLMLPTPSGPRHGSCVPSAPPGGGNSLCSDAWRQ</sequence>
<protein>
    <submittedName>
        <fullName evidence="3">IgE-binding protein-like protein</fullName>
    </submittedName>
</protein>
<dbReference type="SUPFAM" id="SSF47836">
    <property type="entry name" value="Retroviral matrix proteins"/>
    <property type="match status" value="1"/>
</dbReference>
<dbReference type="EMBL" id="NCKV01009444">
    <property type="protein sequence ID" value="RWS22220.1"/>
    <property type="molecule type" value="Genomic_DNA"/>
</dbReference>
<dbReference type="AlphaFoldDB" id="A0A443S3V8"/>